<dbReference type="EMBL" id="FWYB01000002">
    <property type="protein sequence ID" value="SMC70480.1"/>
    <property type="molecule type" value="Genomic_DNA"/>
</dbReference>
<evidence type="ECO:0000259" key="4">
    <source>
        <dbReference type="Pfam" id="PF01636"/>
    </source>
</evidence>
<dbReference type="InterPro" id="IPR005814">
    <property type="entry name" value="Aminotrans_3"/>
</dbReference>
<dbReference type="InterPro" id="IPR011009">
    <property type="entry name" value="Kinase-like_dom_sf"/>
</dbReference>
<keyword evidence="5" id="KW-0808">Transferase</keyword>
<dbReference type="Pfam" id="PF00202">
    <property type="entry name" value="Aminotran_3"/>
    <property type="match status" value="1"/>
</dbReference>
<dbReference type="PANTHER" id="PTHR45688">
    <property type="match status" value="1"/>
</dbReference>
<name>A0A1W2BCH9_9SPHI</name>
<dbReference type="Pfam" id="PF01636">
    <property type="entry name" value="APH"/>
    <property type="match status" value="1"/>
</dbReference>
<dbReference type="InterPro" id="IPR049704">
    <property type="entry name" value="Aminotrans_3_PPA_site"/>
</dbReference>
<dbReference type="AlphaFoldDB" id="A0A1W2BCH9"/>
<dbReference type="InterPro" id="IPR002575">
    <property type="entry name" value="Aminoglycoside_PTrfase"/>
</dbReference>
<evidence type="ECO:0000256" key="2">
    <source>
        <dbReference type="ARBA" id="ARBA00008954"/>
    </source>
</evidence>
<dbReference type="InterPro" id="IPR015422">
    <property type="entry name" value="PyrdxlP-dep_Trfase_small"/>
</dbReference>
<keyword evidence="3" id="KW-0663">Pyridoxal phosphate</keyword>
<sequence length="768" mass="86227">MIISEQYLKELLHKHYEIAISSIEKIHGYEDQNFLLKDIEGKKLVVKVAADLMDPYFLEAQLKAMAHLRKKDNDIKIQHVLANLDGGAYTVFYIDGKALYLRVLSYLEGTFMGDIKDCPLSVVESLGTNLANMDLQLKDFTHPAAYRFAEWDLAQVLNCRDHLFHIKDHEKRTMADYFLLQYEMEVLPLQHKLRKAVIHNDANDYNVLVKDGQVSGVIDFGDMVESQLINNVAVACTYVMFKREDPLTAALALLKRYHEVYPLRETELSVLYFLIAARLCMSVTTSAMQRSKSDNAHHFISETDAWTLMYQWIQINPLHAQNQFNLSCGFPTVLGQEEQDQELKRERKEVVGANLSISYQKNLKINRGALQYLYDDKGDTYIDCVNNVSHVGHCHPVVVKAMQKQLAKLNTNTRYLHDSLVEYAKLITSTLPPKLKVCYFCNSGSEANDLAIRISRHFTKQKDVIVLDHAYHGTSTVAMELSPYKFDGRGGAGQKPYIHKGLNPDLYRGTYRYGDEQAGEKYAKDIADIIKHLSDNGTGVAAFICETLLGVGGQIPLPDGYLKAVYKHVRAAGGLCIADEVQVGFGRVGEHFWGFELQDVEPDIVVLGKPIGNGHPLAAVVLTEEVAAAFNNGMEYFNTYGGNPVSMETGIAVMNVIRDEELQQRALETGDFLIEGLKKLMEKHAIIGDVRGKGLFVGAELVRDRKTLEPAVPEIDQIVEQMKDRGFLISTDGPLHNVLKIKPPMLFNIENAESFLCNLDEVLAGSGS</sequence>
<protein>
    <submittedName>
        <fullName evidence="5">Hydroxylysine kinase /5-phosphonooxy-L-lysine phospho-lyase apoenzyme</fullName>
    </submittedName>
</protein>
<dbReference type="Gene3D" id="3.40.640.10">
    <property type="entry name" value="Type I PLP-dependent aspartate aminotransferase-like (Major domain)"/>
    <property type="match status" value="1"/>
</dbReference>
<dbReference type="GO" id="GO:0016829">
    <property type="term" value="F:lyase activity"/>
    <property type="evidence" value="ECO:0007669"/>
    <property type="project" value="UniProtKB-KW"/>
</dbReference>
<dbReference type="Gene3D" id="3.30.200.20">
    <property type="entry name" value="Phosphorylase Kinase, domain 1"/>
    <property type="match status" value="1"/>
</dbReference>
<dbReference type="PANTHER" id="PTHR45688:SF13">
    <property type="entry name" value="ALANINE--GLYOXYLATE AMINOTRANSFERASE 2-LIKE"/>
    <property type="match status" value="1"/>
</dbReference>
<dbReference type="GO" id="GO:0030170">
    <property type="term" value="F:pyridoxal phosphate binding"/>
    <property type="evidence" value="ECO:0007669"/>
    <property type="project" value="InterPro"/>
</dbReference>
<proteinExistence type="inferred from homology"/>
<dbReference type="Proteomes" id="UP000192678">
    <property type="component" value="Unassembled WGS sequence"/>
</dbReference>
<feature type="domain" description="Aminoglycoside phosphotransferase" evidence="4">
    <location>
        <begin position="27"/>
        <end position="260"/>
    </location>
</feature>
<dbReference type="Gene3D" id="3.90.1150.10">
    <property type="entry name" value="Aspartate Aminotransferase, domain 1"/>
    <property type="match status" value="1"/>
</dbReference>
<evidence type="ECO:0000313" key="6">
    <source>
        <dbReference type="Proteomes" id="UP000192678"/>
    </source>
</evidence>
<dbReference type="Gene3D" id="3.90.1200.10">
    <property type="match status" value="1"/>
</dbReference>
<dbReference type="GO" id="GO:0016301">
    <property type="term" value="F:kinase activity"/>
    <property type="evidence" value="ECO:0007669"/>
    <property type="project" value="UniProtKB-KW"/>
</dbReference>
<keyword evidence="5" id="KW-0456">Lyase</keyword>
<accession>A0A1W2BCH9</accession>
<evidence type="ECO:0000256" key="3">
    <source>
        <dbReference type="ARBA" id="ARBA00022898"/>
    </source>
</evidence>
<dbReference type="PROSITE" id="PS00600">
    <property type="entry name" value="AA_TRANSFER_CLASS_3"/>
    <property type="match status" value="1"/>
</dbReference>
<dbReference type="SUPFAM" id="SSF56112">
    <property type="entry name" value="Protein kinase-like (PK-like)"/>
    <property type="match status" value="1"/>
</dbReference>
<dbReference type="InterPro" id="IPR015424">
    <property type="entry name" value="PyrdxlP-dep_Trfase"/>
</dbReference>
<organism evidence="5 6">
    <name type="scientific">Pedobacter nyackensis</name>
    <dbReference type="NCBI Taxonomy" id="475255"/>
    <lineage>
        <taxon>Bacteria</taxon>
        <taxon>Pseudomonadati</taxon>
        <taxon>Bacteroidota</taxon>
        <taxon>Sphingobacteriia</taxon>
        <taxon>Sphingobacteriales</taxon>
        <taxon>Sphingobacteriaceae</taxon>
        <taxon>Pedobacter</taxon>
    </lineage>
</organism>
<keyword evidence="6" id="KW-1185">Reference proteome</keyword>
<keyword evidence="5" id="KW-0418">Kinase</keyword>
<reference evidence="5 6" key="1">
    <citation type="submission" date="2017-04" db="EMBL/GenBank/DDBJ databases">
        <authorList>
            <person name="Afonso C.L."/>
            <person name="Miller P.J."/>
            <person name="Scott M.A."/>
            <person name="Spackman E."/>
            <person name="Goraichik I."/>
            <person name="Dimitrov K.M."/>
            <person name="Suarez D.L."/>
            <person name="Swayne D.E."/>
        </authorList>
    </citation>
    <scope>NUCLEOTIDE SEQUENCE [LARGE SCALE GENOMIC DNA]</scope>
    <source>
        <strain evidence="5 6">DSM 19625</strain>
    </source>
</reference>
<dbReference type="GO" id="GO:0008483">
    <property type="term" value="F:transaminase activity"/>
    <property type="evidence" value="ECO:0007669"/>
    <property type="project" value="InterPro"/>
</dbReference>
<comment type="similarity">
    <text evidence="2">Belongs to the class-III pyridoxal-phosphate-dependent aminotransferase family.</text>
</comment>
<comment type="cofactor">
    <cofactor evidence="1">
        <name>pyridoxal 5'-phosphate</name>
        <dbReference type="ChEBI" id="CHEBI:597326"/>
    </cofactor>
</comment>
<dbReference type="STRING" id="475255.SAMN04488101_102317"/>
<gene>
    <name evidence="5" type="ORF">SAMN04488101_102317</name>
</gene>
<dbReference type="OrthoDB" id="730777at2"/>
<dbReference type="InterPro" id="IPR015421">
    <property type="entry name" value="PyrdxlP-dep_Trfase_major"/>
</dbReference>
<dbReference type="SUPFAM" id="SSF53383">
    <property type="entry name" value="PLP-dependent transferases"/>
    <property type="match status" value="1"/>
</dbReference>
<dbReference type="RefSeq" id="WP_084288082.1">
    <property type="nucleotide sequence ID" value="NZ_FWYB01000002.1"/>
</dbReference>
<evidence type="ECO:0000256" key="1">
    <source>
        <dbReference type="ARBA" id="ARBA00001933"/>
    </source>
</evidence>
<evidence type="ECO:0000313" key="5">
    <source>
        <dbReference type="EMBL" id="SMC70480.1"/>
    </source>
</evidence>
<dbReference type="CDD" id="cd00610">
    <property type="entry name" value="OAT_like"/>
    <property type="match status" value="1"/>
</dbReference>